<dbReference type="Gene3D" id="1.10.30.10">
    <property type="entry name" value="High mobility group box domain"/>
    <property type="match status" value="1"/>
</dbReference>
<keyword evidence="8 13" id="KW-0238">DNA-binding</keyword>
<keyword evidence="11" id="KW-0469">Meiosis</keyword>
<evidence type="ECO:0000256" key="3">
    <source>
        <dbReference type="ARBA" id="ARBA00007057"/>
    </source>
</evidence>
<dbReference type="GO" id="GO:0005634">
    <property type="term" value="C:nucleus"/>
    <property type="evidence" value="ECO:0007669"/>
    <property type="project" value="UniProtKB-SubCell"/>
</dbReference>
<feature type="domain" description="HMG box" evidence="15">
    <location>
        <begin position="19"/>
        <end position="88"/>
    </location>
</feature>
<dbReference type="GO" id="GO:0043186">
    <property type="term" value="C:P granule"/>
    <property type="evidence" value="ECO:0007669"/>
    <property type="project" value="TreeGrafter"/>
</dbReference>
<evidence type="ECO:0000256" key="2">
    <source>
        <dbReference type="ARBA" id="ARBA00004496"/>
    </source>
</evidence>
<keyword evidence="7" id="KW-0221">Differentiation</keyword>
<evidence type="ECO:0000313" key="16">
    <source>
        <dbReference type="EMBL" id="CAB3263593.1"/>
    </source>
</evidence>
<keyword evidence="10 13" id="KW-0539">Nucleus</keyword>
<keyword evidence="9" id="KW-0943">RNA-mediated gene silencing</keyword>
<organism evidence="16">
    <name type="scientific">Phallusia mammillata</name>
    <dbReference type="NCBI Taxonomy" id="59560"/>
    <lineage>
        <taxon>Eukaryota</taxon>
        <taxon>Metazoa</taxon>
        <taxon>Chordata</taxon>
        <taxon>Tunicata</taxon>
        <taxon>Ascidiacea</taxon>
        <taxon>Phlebobranchia</taxon>
        <taxon>Ascidiidae</taxon>
        <taxon>Phallusia</taxon>
    </lineage>
</organism>
<dbReference type="GO" id="GO:0060964">
    <property type="term" value="P:regulation of miRNA-mediated gene silencing"/>
    <property type="evidence" value="ECO:0007669"/>
    <property type="project" value="InterPro"/>
</dbReference>
<sequence length="575" mass="64440">MYAVGGQDLMLNKPKKSKKKAPRNAFSFYLDEAMKEFKRQGKPVSNKSEAVPLVHETWKNMSPKEKAPYEAKAKEWKMTNRNQPRPGRLDCTGKRIDDRVDFDDFLDKKRKENRKSARSMWPKGFGVCNVHFYIISFKSLFELPDEEGYQPCEVACIDYTLSGGILRTWHHFIDPGPIKMGMRGEVSIFREKTHRIPEANFELACGQYDKMWRELLQFISEDGNLLNFPPLYTRTCELRKTLYCLDWMAARAGIANRLHKVFELEDIAVELFDHAGVTRPSRTTIEDGCSSSMFDYESDTKCNYHDDIECIHCALLVAKKCCYWMSDCLSSVYGFEVTDNHLPVRQAPSYIVTPPERIIIDERPRRSGPRVNPLSKESGYDAGLSLPASFTPDGGSQFGSRDIRYRAQYEIVPHGPATASESEHDNGEGGTSFIENASATSTVTNGIIDSTQQFSDNDLPPPVSMPSCKPSEMSRRPKNKPFANAKVGVMAAQFPKSLKLSDEIPTGPQHPSCKPYTTPQYSGFQNTYAAAAAGTGSCKSASPKDNTTLSGSEANLAQARSIIGLGRGRGKFIRR</sequence>
<dbReference type="InterPro" id="IPR024970">
    <property type="entry name" value="Maelstrom"/>
</dbReference>
<evidence type="ECO:0000256" key="6">
    <source>
        <dbReference type="ARBA" id="ARBA00022490"/>
    </source>
</evidence>
<evidence type="ECO:0000256" key="8">
    <source>
        <dbReference type="ARBA" id="ARBA00023125"/>
    </source>
</evidence>
<evidence type="ECO:0000256" key="4">
    <source>
        <dbReference type="ARBA" id="ARBA00021076"/>
    </source>
</evidence>
<evidence type="ECO:0000256" key="1">
    <source>
        <dbReference type="ARBA" id="ARBA00004123"/>
    </source>
</evidence>
<protein>
    <recommendedName>
        <fullName evidence="4">Protein maelstrom homolog</fullName>
    </recommendedName>
</protein>
<dbReference type="CDD" id="cd21992">
    <property type="entry name" value="HMG-box_MAEL"/>
    <property type="match status" value="1"/>
</dbReference>
<gene>
    <name evidence="16" type="primary">Mael</name>
</gene>
<dbReference type="GO" id="GO:0045892">
    <property type="term" value="P:negative regulation of DNA-templated transcription"/>
    <property type="evidence" value="ECO:0007669"/>
    <property type="project" value="TreeGrafter"/>
</dbReference>
<proteinExistence type="evidence at transcript level"/>
<evidence type="ECO:0000256" key="9">
    <source>
        <dbReference type="ARBA" id="ARBA00023158"/>
    </source>
</evidence>
<dbReference type="PANTHER" id="PTHR21358">
    <property type="entry name" value="PROTEIN MAELSTROM HOMOLOG"/>
    <property type="match status" value="1"/>
</dbReference>
<dbReference type="Pfam" id="PF09011">
    <property type="entry name" value="HMG_box_2"/>
    <property type="match status" value="1"/>
</dbReference>
<dbReference type="GO" id="GO:0007283">
    <property type="term" value="P:spermatogenesis"/>
    <property type="evidence" value="ECO:0007669"/>
    <property type="project" value="TreeGrafter"/>
</dbReference>
<dbReference type="SMART" id="SM00398">
    <property type="entry name" value="HMG"/>
    <property type="match status" value="1"/>
</dbReference>
<accession>A0A6F9DKV3</accession>
<dbReference type="PROSITE" id="PS50118">
    <property type="entry name" value="HMG_BOX_2"/>
    <property type="match status" value="1"/>
</dbReference>
<evidence type="ECO:0000256" key="7">
    <source>
        <dbReference type="ARBA" id="ARBA00022782"/>
    </source>
</evidence>
<reference evidence="16" key="1">
    <citation type="submission" date="2020-04" db="EMBL/GenBank/DDBJ databases">
        <authorList>
            <person name="Neveu A P."/>
        </authorList>
    </citation>
    <scope>NUCLEOTIDE SEQUENCE</scope>
    <source>
        <tissue evidence="16">Whole embryo</tissue>
    </source>
</reference>
<dbReference type="GO" id="GO:0030154">
    <property type="term" value="P:cell differentiation"/>
    <property type="evidence" value="ECO:0007669"/>
    <property type="project" value="UniProtKB-KW"/>
</dbReference>
<keyword evidence="6" id="KW-0963">Cytoplasm</keyword>
<comment type="function">
    <text evidence="12">Plays a central role during spermatogenesis by repressing transposable elements and preventing their mobilization, which is essential for the germline integrity. Acts via the piRNA metabolic process, which mediates the repression of transposable elements during meiosis by forming complexes composed of piRNAs and Piwi proteins and governs the methylation and subsequent repression of transposons. Its association with piP-bodies suggests a participation in the secondary piRNAs metabolic process. Required for the localization of germ-cell factors to the meiotic nuage.</text>
</comment>
<dbReference type="InterPro" id="IPR036910">
    <property type="entry name" value="HMG_box_dom_sf"/>
</dbReference>
<dbReference type="GO" id="GO:0007140">
    <property type="term" value="P:male meiotic nuclear division"/>
    <property type="evidence" value="ECO:0007669"/>
    <property type="project" value="TreeGrafter"/>
</dbReference>
<evidence type="ECO:0000256" key="10">
    <source>
        <dbReference type="ARBA" id="ARBA00023242"/>
    </source>
</evidence>
<comment type="subcellular location">
    <subcellularLocation>
        <location evidence="2">Cytoplasm</location>
    </subcellularLocation>
    <subcellularLocation>
        <location evidence="1">Nucleus</location>
    </subcellularLocation>
</comment>
<evidence type="ECO:0000256" key="11">
    <source>
        <dbReference type="ARBA" id="ARBA00023254"/>
    </source>
</evidence>
<dbReference type="GO" id="GO:0043565">
    <property type="term" value="F:sequence-specific DNA binding"/>
    <property type="evidence" value="ECO:0007669"/>
    <property type="project" value="TreeGrafter"/>
</dbReference>
<dbReference type="GO" id="GO:0034587">
    <property type="term" value="P:piRNA processing"/>
    <property type="evidence" value="ECO:0007669"/>
    <property type="project" value="TreeGrafter"/>
</dbReference>
<dbReference type="InterPro" id="IPR039259">
    <property type="entry name" value="Protein_maelstrom"/>
</dbReference>
<evidence type="ECO:0000256" key="12">
    <source>
        <dbReference type="ARBA" id="ARBA00025698"/>
    </source>
</evidence>
<feature type="region of interest" description="Disordered" evidence="14">
    <location>
        <begin position="451"/>
        <end position="477"/>
    </location>
</feature>
<evidence type="ECO:0000256" key="13">
    <source>
        <dbReference type="PROSITE-ProRule" id="PRU00267"/>
    </source>
</evidence>
<dbReference type="Pfam" id="PF13017">
    <property type="entry name" value="Maelstrom"/>
    <property type="match status" value="1"/>
</dbReference>
<evidence type="ECO:0000256" key="14">
    <source>
        <dbReference type="SAM" id="MobiDB-lite"/>
    </source>
</evidence>
<dbReference type="SUPFAM" id="SSF47095">
    <property type="entry name" value="HMG-box"/>
    <property type="match status" value="1"/>
</dbReference>
<dbReference type="InterPro" id="IPR009071">
    <property type="entry name" value="HMG_box_dom"/>
</dbReference>
<evidence type="ECO:0000259" key="15">
    <source>
        <dbReference type="PROSITE" id="PS50118"/>
    </source>
</evidence>
<keyword evidence="5" id="KW-0217">Developmental protein</keyword>
<dbReference type="AlphaFoldDB" id="A0A6F9DKV3"/>
<feature type="region of interest" description="Disordered" evidence="14">
    <location>
        <begin position="1"/>
        <end position="23"/>
    </location>
</feature>
<evidence type="ECO:0000256" key="5">
    <source>
        <dbReference type="ARBA" id="ARBA00022473"/>
    </source>
</evidence>
<comment type="similarity">
    <text evidence="3">Belongs to the maelstrom family.</text>
</comment>
<feature type="DNA-binding region" description="HMG box" evidence="13">
    <location>
        <begin position="19"/>
        <end position="88"/>
    </location>
</feature>
<name>A0A6F9DKV3_9ASCI</name>
<dbReference type="PANTHER" id="PTHR21358:SF4">
    <property type="entry name" value="PROTEIN MAELSTROM HOMOLOG"/>
    <property type="match status" value="1"/>
</dbReference>
<feature type="compositionally biased region" description="Basic residues" evidence="14">
    <location>
        <begin position="13"/>
        <end position="22"/>
    </location>
</feature>
<dbReference type="EMBL" id="LR787731">
    <property type="protein sequence ID" value="CAB3263593.1"/>
    <property type="molecule type" value="mRNA"/>
</dbReference>